<feature type="non-terminal residue" evidence="1">
    <location>
        <position position="1"/>
    </location>
</feature>
<name>U9TA15_RHIID</name>
<dbReference type="HOGENOM" id="CLU_3074465_0_0_1"/>
<dbReference type="AlphaFoldDB" id="U9TA15"/>
<dbReference type="EMBL" id="KI293654">
    <property type="protein sequence ID" value="ESA04989.1"/>
    <property type="molecule type" value="Genomic_DNA"/>
</dbReference>
<reference evidence="1" key="1">
    <citation type="submission" date="2013-07" db="EMBL/GenBank/DDBJ databases">
        <title>The genome of an arbuscular mycorrhizal fungus provides insights into the evolution of the oldest plant symbiosis.</title>
        <authorList>
            <consortium name="DOE Joint Genome Institute"/>
            <person name="Tisserant E."/>
            <person name="Malbreil M."/>
            <person name="Kuo A."/>
            <person name="Kohler A."/>
            <person name="Symeonidi A."/>
            <person name="Balestrini R."/>
            <person name="Charron P."/>
            <person name="Duensing N."/>
            <person name="Frei-dit-Frey N."/>
            <person name="Gianinazzi-Pearson V."/>
            <person name="Gilbert B."/>
            <person name="Handa Y."/>
            <person name="Hijri M."/>
            <person name="Kaul R."/>
            <person name="Kawaguchi M."/>
            <person name="Krajinski F."/>
            <person name="Lammers P."/>
            <person name="Lapierre D."/>
            <person name="Masclaux F.G."/>
            <person name="Murat C."/>
            <person name="Morin E."/>
            <person name="Ndikumana S."/>
            <person name="Pagni M."/>
            <person name="Petitpierre D."/>
            <person name="Requena N."/>
            <person name="Rosikiewicz P."/>
            <person name="Riley R."/>
            <person name="Saito K."/>
            <person name="San Clemente H."/>
            <person name="Shapiro H."/>
            <person name="van Tuinen D."/>
            <person name="Becard G."/>
            <person name="Bonfante P."/>
            <person name="Paszkowski U."/>
            <person name="Shachar-Hill Y."/>
            <person name="Young J.P."/>
            <person name="Sanders I.R."/>
            <person name="Henrissat B."/>
            <person name="Rensing S.A."/>
            <person name="Grigoriev I.V."/>
            <person name="Corradi N."/>
            <person name="Roux C."/>
            <person name="Martin F."/>
        </authorList>
    </citation>
    <scope>NUCLEOTIDE SEQUENCE</scope>
    <source>
        <strain evidence="1">DAOM 197198</strain>
    </source>
</reference>
<organism evidence="1">
    <name type="scientific">Rhizophagus irregularis (strain DAOM 181602 / DAOM 197198 / MUCL 43194)</name>
    <name type="common">Arbuscular mycorrhizal fungus</name>
    <name type="synonym">Glomus intraradices</name>
    <dbReference type="NCBI Taxonomy" id="747089"/>
    <lineage>
        <taxon>Eukaryota</taxon>
        <taxon>Fungi</taxon>
        <taxon>Fungi incertae sedis</taxon>
        <taxon>Mucoromycota</taxon>
        <taxon>Glomeromycotina</taxon>
        <taxon>Glomeromycetes</taxon>
        <taxon>Glomerales</taxon>
        <taxon>Glomeraceae</taxon>
        <taxon>Rhizophagus</taxon>
    </lineage>
</organism>
<evidence type="ECO:0000313" key="1">
    <source>
        <dbReference type="EMBL" id="ESA04989.1"/>
    </source>
</evidence>
<sequence>RTVWIHNKLDKGTVALVAATDFLGSGKYDWDAGFGAITGDWSIYHHGFHLNII</sequence>
<proteinExistence type="predicted"/>
<accession>U9TA15</accession>
<protein>
    <submittedName>
        <fullName evidence="1">Uncharacterized protein</fullName>
    </submittedName>
</protein>
<gene>
    <name evidence="1" type="ORF">GLOINDRAFT_36127</name>
</gene>